<dbReference type="PANTHER" id="PTHR45982">
    <property type="entry name" value="REGULATOR OF CHROMOSOME CONDENSATION"/>
    <property type="match status" value="1"/>
</dbReference>
<feature type="compositionally biased region" description="Basic and acidic residues" evidence="3">
    <location>
        <begin position="1326"/>
        <end position="1340"/>
    </location>
</feature>
<evidence type="ECO:0000256" key="2">
    <source>
        <dbReference type="PROSITE-ProRule" id="PRU00235"/>
    </source>
</evidence>
<sequence>MSIALDKPIDVWASAEADDVASLRTLMGEGGGSENLDMYVDERDDHGRTALHAASSKGAESAVRFLLSRGANPNKADRESHWTSLHRALYHGHLRIALLLLRAGAVLGDELTPWQAGHHLRGGKNNGSRNNQTTTRSFLDKKESSQSRKDGVDKDGLTPLSLLSWRLRKHLQEAVRENKGGDVVTFGKADFPLGYPLPNTSNVQKPRRVEALADVAVVAIAAARHHSVVLDKDGRVFTWGHGRGGRLGHGDENPQMFPKLVAALDGLRVVKIAAAENHTVCVTDQGLVFSWGSDRFGQLGVGGSSAGHGTARLVPRRVEALRRCMVADVSAGATHTVAVTREGEVYTWGGNKSGQLGYEGVGAIGDGVPRMVSLLYHRANGKDPRRAIQVSAGCSCTLVVVAGAGPYGPNKVFQFGYGSHVPIRVDFRPAEKAQRETGKRKGRGEGRGNSGSTGSKDMFWAVPGGACGGARINVVQVSAGRHHNVALASTGLVFTWGLGADQLGLGVGGAGQEEGGVSHTTCPRVVHGMGQDRGVFVSASAGHTCVVSENGDLYSWGSTDGKQGILGHGHGSWQPVPKRVVGLKRGVKVAAGPEHTVVLLLASSPALPHPHAALRAVRSELVAGKKVCEEGDGEEEADSRSSSPFSDTRSEADGNLFEIDDVETFKPLSHGSDVMGSSTEIGHPVPAVQPNPSLKELCERTIAAQVDMRNAISVLAHAEALDAKDLAGFCVEFVQRNLDGILVAGRPADLDFLLEDAADDVNTLFQDAPSSLLANTPHASQLKEQSSASAGGEATAARPSPVAVMLARVERGQDPTLEEALRLERGLKKRMTQVVELARMEADGTTLSPDQIQKLSRRSILEKEAIALVPLLARLRMKDQARTVGGRVDGRGIATEASCLVKEQKGPSGGELIGEHPLVSGFTPDKHGAVSAYEEKSFLTPSPTKVVYSCEACHVTCATESIWQGHIKGKRHSKCVAKAKAEAASKQAVAEEETARVDMENDKWQRGVGLPPPPPCPAWKGSNGVLKTPPRSAEADPTSEATQWGAQVGPATPLLTPPSGVLERRSKSFREILEEEERQAAMVVRSGRRRGMSVSDMNSSSAINNSSHGKPLGHTISSPSSYGRRTTSSASTSGKNYAVLQPLVRGANVGGHGEERKDAGEGTLLSAYLKLTPSAPRPVAPALSSASRWASGRQNDGSGSASNVDHMSRARSASVGSSICKDDRKASDAMDGCNDDAANGSSPTLSGATFEGRSVTTPSFEEIMAEEERKAALVRFSGNNCPWFSGRRERSDSFEVIQKQQLEQETLREEEEARAMAEALAVAAAEEEKEREQAKKEKQILRKQRKQSKEKQGKHGQNMQKQYPPFSTSDRPLSSCKKKQDQIDKASESNVTHNVQAQGAQEPVDREDLDADAISDQLRTPRFCEKVEGHCIEKSSGGHIHDMSRGMQSCKSSNGRKRRGGRAKIPGGSRAAT</sequence>
<dbReference type="Gene3D" id="1.25.40.20">
    <property type="entry name" value="Ankyrin repeat-containing domain"/>
    <property type="match status" value="1"/>
</dbReference>
<feature type="repeat" description="RCC1" evidence="2">
    <location>
        <begin position="491"/>
        <end position="550"/>
    </location>
</feature>
<dbReference type="InterPro" id="IPR013087">
    <property type="entry name" value="Znf_C2H2_type"/>
</dbReference>
<name>W7U6X8_9STRA</name>
<feature type="compositionally biased region" description="Low complexity" evidence="3">
    <location>
        <begin position="1463"/>
        <end position="1473"/>
    </location>
</feature>
<dbReference type="InterPro" id="IPR036770">
    <property type="entry name" value="Ankyrin_rpt-contain_sf"/>
</dbReference>
<feature type="compositionally biased region" description="Polar residues" evidence="3">
    <location>
        <begin position="1388"/>
        <end position="1399"/>
    </location>
</feature>
<feature type="region of interest" description="Disordered" evidence="3">
    <location>
        <begin position="1175"/>
        <end position="1253"/>
    </location>
</feature>
<dbReference type="Gene3D" id="2.130.10.30">
    <property type="entry name" value="Regulator of chromosome condensation 1/beta-lactamase-inhibitor protein II"/>
    <property type="match status" value="2"/>
</dbReference>
<dbReference type="Gene3D" id="3.30.160.60">
    <property type="entry name" value="Classic Zinc Finger"/>
    <property type="match status" value="1"/>
</dbReference>
<dbReference type="Pfam" id="PF13540">
    <property type="entry name" value="RCC1_2"/>
    <property type="match status" value="1"/>
</dbReference>
<feature type="region of interest" description="Disordered" evidence="3">
    <location>
        <begin position="777"/>
        <end position="797"/>
    </location>
</feature>
<feature type="compositionally biased region" description="Polar residues" evidence="3">
    <location>
        <begin position="1184"/>
        <end position="1205"/>
    </location>
</feature>
<dbReference type="SUPFAM" id="SSF48403">
    <property type="entry name" value="Ankyrin repeat"/>
    <property type="match status" value="1"/>
</dbReference>
<feature type="compositionally biased region" description="Basic and acidic residues" evidence="3">
    <location>
        <begin position="1378"/>
        <end position="1387"/>
    </location>
</feature>
<dbReference type="Pfam" id="PF12874">
    <property type="entry name" value="zf-met"/>
    <property type="match status" value="1"/>
</dbReference>
<feature type="compositionally biased region" description="Basic and acidic residues" evidence="3">
    <location>
        <begin position="138"/>
        <end position="153"/>
    </location>
</feature>
<dbReference type="PRINTS" id="PR00633">
    <property type="entry name" value="RCCNDNSATION"/>
</dbReference>
<feature type="repeat" description="RCC1" evidence="2">
    <location>
        <begin position="286"/>
        <end position="342"/>
    </location>
</feature>
<feature type="region of interest" description="Disordered" evidence="3">
    <location>
        <begin position="1011"/>
        <end position="1062"/>
    </location>
</feature>
<proteinExistence type="predicted"/>
<feature type="region of interest" description="Disordered" evidence="3">
    <location>
        <begin position="1082"/>
        <end position="1137"/>
    </location>
</feature>
<feature type="region of interest" description="Disordered" evidence="3">
    <location>
        <begin position="115"/>
        <end position="153"/>
    </location>
</feature>
<evidence type="ECO:0000259" key="4">
    <source>
        <dbReference type="Pfam" id="PF12874"/>
    </source>
</evidence>
<feature type="repeat" description="ANK" evidence="1">
    <location>
        <begin position="46"/>
        <end position="78"/>
    </location>
</feature>
<dbReference type="Pfam" id="PF12796">
    <property type="entry name" value="Ank_2"/>
    <property type="match status" value="1"/>
</dbReference>
<dbReference type="InterPro" id="IPR002110">
    <property type="entry name" value="Ankyrin_rpt"/>
</dbReference>
<reference evidence="5 6" key="1">
    <citation type="journal article" date="2014" name="Mol. Plant">
        <title>Chromosome Scale Genome Assembly and Transcriptome Profiling of Nannochloropsis gaditana in Nitrogen Depletion.</title>
        <authorList>
            <person name="Corteggiani Carpinelli E."/>
            <person name="Telatin A."/>
            <person name="Vitulo N."/>
            <person name="Forcato C."/>
            <person name="D'Angelo M."/>
            <person name="Schiavon R."/>
            <person name="Vezzi A."/>
            <person name="Giacometti G.M."/>
            <person name="Morosinotto T."/>
            <person name="Valle G."/>
        </authorList>
    </citation>
    <scope>NUCLEOTIDE SEQUENCE [LARGE SCALE GENOMIC DNA]</scope>
    <source>
        <strain evidence="5 6">B-31</strain>
    </source>
</reference>
<dbReference type="PROSITE" id="PS50012">
    <property type="entry name" value="RCC1_3"/>
    <property type="match status" value="6"/>
</dbReference>
<feature type="domain" description="C2H2-type" evidence="4">
    <location>
        <begin position="948"/>
        <end position="972"/>
    </location>
</feature>
<evidence type="ECO:0000313" key="5">
    <source>
        <dbReference type="EMBL" id="EWM28616.1"/>
    </source>
</evidence>
<feature type="compositionally biased region" description="Low complexity" evidence="3">
    <location>
        <begin position="786"/>
        <end position="797"/>
    </location>
</feature>
<dbReference type="PANTHER" id="PTHR45982:SF1">
    <property type="entry name" value="REGULATOR OF CHROMOSOME CONDENSATION"/>
    <property type="match status" value="1"/>
</dbReference>
<dbReference type="PROSITE" id="PS50088">
    <property type="entry name" value="ANK_REPEAT"/>
    <property type="match status" value="1"/>
</dbReference>
<organism evidence="5 6">
    <name type="scientific">Nannochloropsis gaditana</name>
    <dbReference type="NCBI Taxonomy" id="72520"/>
    <lineage>
        <taxon>Eukaryota</taxon>
        <taxon>Sar</taxon>
        <taxon>Stramenopiles</taxon>
        <taxon>Ochrophyta</taxon>
        <taxon>Eustigmatophyceae</taxon>
        <taxon>Eustigmatales</taxon>
        <taxon>Monodopsidaceae</taxon>
        <taxon>Nannochloropsis</taxon>
    </lineage>
</organism>
<feature type="region of interest" description="Disordered" evidence="3">
    <location>
        <begin position="1434"/>
        <end position="1473"/>
    </location>
</feature>
<dbReference type="PROSITE" id="PS50297">
    <property type="entry name" value="ANK_REP_REGION"/>
    <property type="match status" value="1"/>
</dbReference>
<feature type="repeat" description="RCC1" evidence="2">
    <location>
        <begin position="234"/>
        <end position="285"/>
    </location>
</feature>
<feature type="repeat" description="RCC1" evidence="2">
    <location>
        <begin position="551"/>
        <end position="602"/>
    </location>
</feature>
<feature type="region of interest" description="Disordered" evidence="3">
    <location>
        <begin position="668"/>
        <end position="690"/>
    </location>
</feature>
<dbReference type="InterPro" id="IPR011333">
    <property type="entry name" value="SKP1/BTB/POZ_sf"/>
</dbReference>
<dbReference type="Pfam" id="PF00415">
    <property type="entry name" value="RCC1"/>
    <property type="match status" value="4"/>
</dbReference>
<feature type="repeat" description="RCC1" evidence="2">
    <location>
        <begin position="343"/>
        <end position="403"/>
    </location>
</feature>
<feature type="compositionally biased region" description="Low complexity" evidence="3">
    <location>
        <begin position="1120"/>
        <end position="1134"/>
    </location>
</feature>
<keyword evidence="6" id="KW-1185">Reference proteome</keyword>
<dbReference type="EMBL" id="AZIL01000279">
    <property type="protein sequence ID" value="EWM28616.1"/>
    <property type="molecule type" value="Genomic_DNA"/>
</dbReference>
<dbReference type="InterPro" id="IPR000408">
    <property type="entry name" value="Reg_chr_condens"/>
</dbReference>
<dbReference type="InterPro" id="IPR036236">
    <property type="entry name" value="Znf_C2H2_sf"/>
</dbReference>
<dbReference type="SUPFAM" id="SSF50985">
    <property type="entry name" value="RCC1/BLIP-II"/>
    <property type="match status" value="2"/>
</dbReference>
<feature type="region of interest" description="Disordered" evidence="3">
    <location>
        <begin position="428"/>
        <end position="457"/>
    </location>
</feature>
<feature type="compositionally biased region" description="Polar residues" evidence="3">
    <location>
        <begin position="1355"/>
        <end position="1372"/>
    </location>
</feature>
<feature type="compositionally biased region" description="Basic and acidic residues" evidence="3">
    <location>
        <begin position="428"/>
        <end position="446"/>
    </location>
</feature>
<dbReference type="SUPFAM" id="SSF57667">
    <property type="entry name" value="beta-beta-alpha zinc fingers"/>
    <property type="match status" value="1"/>
</dbReference>
<protein>
    <submittedName>
        <fullName evidence="5">Regulator of chromosome condensation-like protein</fullName>
    </submittedName>
</protein>
<feature type="compositionally biased region" description="Polar residues" evidence="3">
    <location>
        <begin position="126"/>
        <end position="137"/>
    </location>
</feature>
<gene>
    <name evidence="5" type="ORF">Naga_100009g14</name>
</gene>
<dbReference type="InterPro" id="IPR051553">
    <property type="entry name" value="Ran_GTPase-activating"/>
</dbReference>
<feature type="region of interest" description="Disordered" evidence="3">
    <location>
        <begin position="627"/>
        <end position="652"/>
    </location>
</feature>
<comment type="caution">
    <text evidence="5">The sequence shown here is derived from an EMBL/GenBank/DDBJ whole genome shotgun (WGS) entry which is preliminary data.</text>
</comment>
<dbReference type="InterPro" id="IPR009091">
    <property type="entry name" value="RCC1/BLIP-II"/>
</dbReference>
<feature type="compositionally biased region" description="Polar residues" evidence="3">
    <location>
        <begin position="1096"/>
        <end position="1108"/>
    </location>
</feature>
<feature type="repeat" description="RCC1" evidence="2">
    <location>
        <begin position="181"/>
        <end position="233"/>
    </location>
</feature>
<evidence type="ECO:0000256" key="3">
    <source>
        <dbReference type="SAM" id="MobiDB-lite"/>
    </source>
</evidence>
<evidence type="ECO:0000313" key="6">
    <source>
        <dbReference type="Proteomes" id="UP000019335"/>
    </source>
</evidence>
<keyword evidence="1" id="KW-0040">ANK repeat</keyword>
<dbReference type="Proteomes" id="UP000019335">
    <property type="component" value="Chromosome 4"/>
</dbReference>
<dbReference type="SMART" id="SM00248">
    <property type="entry name" value="ANK"/>
    <property type="match status" value="2"/>
</dbReference>
<evidence type="ECO:0000256" key="1">
    <source>
        <dbReference type="PROSITE-ProRule" id="PRU00023"/>
    </source>
</evidence>
<dbReference type="Gene3D" id="3.30.710.10">
    <property type="entry name" value="Potassium Channel Kv1.1, Chain A"/>
    <property type="match status" value="1"/>
</dbReference>
<accession>W7U6X8</accession>
<dbReference type="OrthoDB" id="21416at2759"/>
<feature type="region of interest" description="Disordered" evidence="3">
    <location>
        <begin position="1326"/>
        <end position="1408"/>
    </location>
</feature>